<comment type="pathway">
    <text evidence="5">Isoprenoid biosynthesis; isopentenyl diphosphate biosynthesis via DXP pathway; isopentenyl diphosphate from 1-deoxy-D-xylulose 5-phosphate: step 6/6.</text>
</comment>
<dbReference type="InterPro" id="IPR003451">
    <property type="entry name" value="LytB/IspH"/>
</dbReference>
<dbReference type="HAMAP" id="MF_00191">
    <property type="entry name" value="IspH"/>
    <property type="match status" value="1"/>
</dbReference>
<name>A0A350H900_UNCW3</name>
<feature type="binding site" evidence="5">
    <location>
        <position position="43"/>
    </location>
    <ligand>
        <name>(2E)-4-hydroxy-3-methylbut-2-enyl diphosphate</name>
        <dbReference type="ChEBI" id="CHEBI:128753"/>
    </ligand>
</feature>
<feature type="binding site" evidence="5">
    <location>
        <position position="75"/>
    </location>
    <ligand>
        <name>isopentenyl diphosphate</name>
        <dbReference type="ChEBI" id="CHEBI:128769"/>
    </ligand>
</feature>
<gene>
    <name evidence="5 6" type="primary">ispH</name>
    <name evidence="6" type="ORF">DCW38_02410</name>
</gene>
<accession>A0A350H900</accession>
<evidence type="ECO:0000313" key="7">
    <source>
        <dbReference type="Proteomes" id="UP000264062"/>
    </source>
</evidence>
<feature type="binding site" evidence="5">
    <location>
        <position position="222"/>
    </location>
    <ligand>
        <name>dimethylallyl diphosphate</name>
        <dbReference type="ChEBI" id="CHEBI:57623"/>
    </ligand>
</feature>
<evidence type="ECO:0000256" key="3">
    <source>
        <dbReference type="ARBA" id="ARBA00023004"/>
    </source>
</evidence>
<dbReference type="EC" id="1.17.7.4" evidence="5"/>
<dbReference type="GO" id="GO:0050992">
    <property type="term" value="P:dimethylallyl diphosphate biosynthetic process"/>
    <property type="evidence" value="ECO:0007669"/>
    <property type="project" value="UniProtKB-UniRule"/>
</dbReference>
<feature type="binding site" evidence="5">
    <location>
        <position position="164"/>
    </location>
    <ligand>
        <name>(2E)-4-hydroxy-3-methylbut-2-enyl diphosphate</name>
        <dbReference type="ChEBI" id="CHEBI:128753"/>
    </ligand>
</feature>
<feature type="active site" description="Proton donor" evidence="5">
    <location>
        <position position="127"/>
    </location>
</feature>
<comment type="caution">
    <text evidence="6">The sequence shown here is derived from an EMBL/GenBank/DDBJ whole genome shotgun (WGS) entry which is preliminary data.</text>
</comment>
<dbReference type="GO" id="GO:0019288">
    <property type="term" value="P:isopentenyl diphosphate biosynthetic process, methylerythritol 4-phosphate pathway"/>
    <property type="evidence" value="ECO:0007669"/>
    <property type="project" value="UniProtKB-UniRule"/>
</dbReference>
<comment type="catalytic activity">
    <reaction evidence="5">
        <text>dimethylallyl diphosphate + 2 oxidized [2Fe-2S]-[ferredoxin] + H2O = (2E)-4-hydroxy-3-methylbut-2-enyl diphosphate + 2 reduced [2Fe-2S]-[ferredoxin] + 2 H(+)</text>
        <dbReference type="Rhea" id="RHEA:24825"/>
        <dbReference type="Rhea" id="RHEA-COMP:10000"/>
        <dbReference type="Rhea" id="RHEA-COMP:10001"/>
        <dbReference type="ChEBI" id="CHEBI:15377"/>
        <dbReference type="ChEBI" id="CHEBI:15378"/>
        <dbReference type="ChEBI" id="CHEBI:33737"/>
        <dbReference type="ChEBI" id="CHEBI:33738"/>
        <dbReference type="ChEBI" id="CHEBI:57623"/>
        <dbReference type="ChEBI" id="CHEBI:128753"/>
        <dbReference type="EC" id="1.17.7.4"/>
    </reaction>
</comment>
<feature type="binding site" evidence="5">
    <location>
        <position position="220"/>
    </location>
    <ligand>
        <name>dimethylallyl diphosphate</name>
        <dbReference type="ChEBI" id="CHEBI:57623"/>
    </ligand>
</feature>
<comment type="pathway">
    <text evidence="5">Isoprenoid biosynthesis; dimethylallyl diphosphate biosynthesis; dimethylallyl diphosphate from (2E)-4-hydroxy-3-methylbutenyl diphosphate: step 1/1.</text>
</comment>
<dbReference type="CDD" id="cd13944">
    <property type="entry name" value="lytB_ispH"/>
    <property type="match status" value="1"/>
</dbReference>
<organism evidence="6 7">
    <name type="scientific">candidate division WOR-3 bacterium</name>
    <dbReference type="NCBI Taxonomy" id="2052148"/>
    <lineage>
        <taxon>Bacteria</taxon>
        <taxon>Bacteria division WOR-3</taxon>
    </lineage>
</organism>
<dbReference type="Gene3D" id="3.40.50.11270">
    <property type="match status" value="1"/>
</dbReference>
<dbReference type="NCBIfam" id="TIGR00216">
    <property type="entry name" value="ispH_lytB"/>
    <property type="match status" value="1"/>
</dbReference>
<sequence>MIKIYVAKHSGFCFGVKRAMHIIDDVSKSGKSKPIYTLGPIIHNPQTVDKLKKKGISPLDNLDNLRSGTVILRTHGVEKNLLKELKSKRVDVIDATCPFVSRAQDYVRTLHENGYKVIIVGERNHPEVLALKSQIDDAIILESLKDIVKIKNIETQRVGIVSQTTQSIENFKAMVNLVMDYFKEVLVINTICNATSQRQESAIALSRKVDLMLIVGGKNSGNTMRLYTLCKRIAKSTYHIETEKEIKKSMLKNVKSVGIAAGASTPDWIVKNVKTFIKKIYKEELKND</sequence>
<dbReference type="EMBL" id="DMZY01000075">
    <property type="protein sequence ID" value="HAV92016.1"/>
    <property type="molecule type" value="Genomic_DNA"/>
</dbReference>
<dbReference type="AlphaFoldDB" id="A0A350H900"/>
<comment type="caution">
    <text evidence="5">Lacks conserved residue(s) required for the propagation of feature annotation.</text>
</comment>
<proteinExistence type="inferred from homology"/>
<dbReference type="Pfam" id="PF02401">
    <property type="entry name" value="LYTB"/>
    <property type="match status" value="1"/>
</dbReference>
<feature type="binding site" evidence="5">
    <location>
        <position position="222"/>
    </location>
    <ligand>
        <name>(2E)-4-hydroxy-3-methylbut-2-enyl diphosphate</name>
        <dbReference type="ChEBI" id="CHEBI:128753"/>
    </ligand>
</feature>
<feature type="binding site" evidence="5">
    <location>
        <position position="192"/>
    </location>
    <ligand>
        <name>[4Fe-4S] cluster</name>
        <dbReference type="ChEBI" id="CHEBI:49883"/>
    </ligand>
</feature>
<feature type="binding site" evidence="5">
    <location>
        <position position="220"/>
    </location>
    <ligand>
        <name>isopentenyl diphosphate</name>
        <dbReference type="ChEBI" id="CHEBI:128769"/>
    </ligand>
</feature>
<evidence type="ECO:0000313" key="6">
    <source>
        <dbReference type="EMBL" id="HAV92016.1"/>
    </source>
</evidence>
<dbReference type="GO" id="GO:0046872">
    <property type="term" value="F:metal ion binding"/>
    <property type="evidence" value="ECO:0007669"/>
    <property type="project" value="UniProtKB-KW"/>
</dbReference>
<feature type="binding site" evidence="5">
    <location>
        <position position="43"/>
    </location>
    <ligand>
        <name>isopentenyl diphosphate</name>
        <dbReference type="ChEBI" id="CHEBI:128769"/>
    </ligand>
</feature>
<dbReference type="PANTHER" id="PTHR30426">
    <property type="entry name" value="4-HYDROXY-3-METHYLBUT-2-ENYL DIPHOSPHATE REDUCTASE"/>
    <property type="match status" value="1"/>
</dbReference>
<feature type="binding site" evidence="5">
    <location>
        <position position="75"/>
    </location>
    <ligand>
        <name>(2E)-4-hydroxy-3-methylbut-2-enyl diphosphate</name>
        <dbReference type="ChEBI" id="CHEBI:128753"/>
    </ligand>
</feature>
<feature type="binding site" evidence="5">
    <location>
        <position position="264"/>
    </location>
    <ligand>
        <name>(2E)-4-hydroxy-3-methylbut-2-enyl diphosphate</name>
        <dbReference type="ChEBI" id="CHEBI:128753"/>
    </ligand>
</feature>
<comment type="cofactor">
    <cofactor evidence="5">
        <name>[4Fe-4S] cluster</name>
        <dbReference type="ChEBI" id="CHEBI:49883"/>
    </cofactor>
    <text evidence="5">Binds 1 [4Fe-4S] cluster per subunit.</text>
</comment>
<evidence type="ECO:0000256" key="5">
    <source>
        <dbReference type="HAMAP-Rule" id="MF_00191"/>
    </source>
</evidence>
<dbReference type="Gene3D" id="3.40.1010.20">
    <property type="entry name" value="4-hydroxy-3-methylbut-2-enyl diphosphate reductase, catalytic domain"/>
    <property type="match status" value="2"/>
</dbReference>
<keyword evidence="2 5" id="KW-0479">Metal-binding</keyword>
<feature type="binding site" evidence="5">
    <location>
        <position position="43"/>
    </location>
    <ligand>
        <name>dimethylallyl diphosphate</name>
        <dbReference type="ChEBI" id="CHEBI:57623"/>
    </ligand>
</feature>
<feature type="binding site" evidence="5">
    <location>
        <position position="264"/>
    </location>
    <ligand>
        <name>dimethylallyl diphosphate</name>
        <dbReference type="ChEBI" id="CHEBI:57623"/>
    </ligand>
</feature>
<comment type="similarity">
    <text evidence="5">Belongs to the IspH family.</text>
</comment>
<feature type="binding site" evidence="5">
    <location>
        <position position="13"/>
    </location>
    <ligand>
        <name>[4Fe-4S] cluster</name>
        <dbReference type="ChEBI" id="CHEBI:49883"/>
    </ligand>
</feature>
<keyword evidence="1 5" id="KW-0004">4Fe-4S</keyword>
<feature type="binding site" evidence="5">
    <location>
        <position position="222"/>
    </location>
    <ligand>
        <name>isopentenyl diphosphate</name>
        <dbReference type="ChEBI" id="CHEBI:128769"/>
    </ligand>
</feature>
<feature type="binding site" evidence="5">
    <location>
        <position position="125"/>
    </location>
    <ligand>
        <name>(2E)-4-hydroxy-3-methylbut-2-enyl diphosphate</name>
        <dbReference type="ChEBI" id="CHEBI:128753"/>
    </ligand>
</feature>
<evidence type="ECO:0000256" key="4">
    <source>
        <dbReference type="ARBA" id="ARBA00023014"/>
    </source>
</evidence>
<protein>
    <recommendedName>
        <fullName evidence="5">4-hydroxy-3-methylbut-2-enyl diphosphate reductase</fullName>
        <shortName evidence="5">HMBPP reductase</shortName>
        <ecNumber evidence="5">1.17.7.4</ecNumber>
    </recommendedName>
</protein>
<feature type="binding site" evidence="5">
    <location>
        <position position="125"/>
    </location>
    <ligand>
        <name>dimethylallyl diphosphate</name>
        <dbReference type="ChEBI" id="CHEBI:57623"/>
    </ligand>
</feature>
<dbReference type="UniPathway" id="UPA00059">
    <property type="reaction ID" value="UER00105"/>
</dbReference>
<feature type="binding site" evidence="5">
    <location>
        <position position="75"/>
    </location>
    <ligand>
        <name>dimethylallyl diphosphate</name>
        <dbReference type="ChEBI" id="CHEBI:57623"/>
    </ligand>
</feature>
<dbReference type="NCBIfam" id="NF002187">
    <property type="entry name" value="PRK01045.1-1"/>
    <property type="match status" value="1"/>
</dbReference>
<keyword evidence="5" id="KW-0560">Oxidoreductase</keyword>
<dbReference type="GO" id="GO:0051745">
    <property type="term" value="F:4-hydroxy-3-methylbut-2-enyl diphosphate reductase activity"/>
    <property type="evidence" value="ECO:0007669"/>
    <property type="project" value="UniProtKB-UniRule"/>
</dbReference>
<dbReference type="GO" id="GO:0016114">
    <property type="term" value="P:terpenoid biosynthetic process"/>
    <property type="evidence" value="ECO:0007669"/>
    <property type="project" value="UniProtKB-UniRule"/>
</dbReference>
<dbReference type="PANTHER" id="PTHR30426:SF0">
    <property type="entry name" value="4-HYDROXY-3-METHYLBUT-2-ENYL DIPHOSPHATE REDUCTASE"/>
    <property type="match status" value="1"/>
</dbReference>
<reference evidence="6 7" key="1">
    <citation type="journal article" date="2018" name="Nat. Biotechnol.">
        <title>A standardized bacterial taxonomy based on genome phylogeny substantially revises the tree of life.</title>
        <authorList>
            <person name="Parks D.H."/>
            <person name="Chuvochina M."/>
            <person name="Waite D.W."/>
            <person name="Rinke C."/>
            <person name="Skarshewski A."/>
            <person name="Chaumeil P.A."/>
            <person name="Hugenholtz P."/>
        </authorList>
    </citation>
    <scope>NUCLEOTIDE SEQUENCE [LARGE SCALE GENOMIC DNA]</scope>
    <source>
        <strain evidence="6">UBA9956</strain>
    </source>
</reference>
<feature type="binding site" evidence="5">
    <location>
        <position position="220"/>
    </location>
    <ligand>
        <name>(2E)-4-hydroxy-3-methylbut-2-enyl diphosphate</name>
        <dbReference type="ChEBI" id="CHEBI:128753"/>
    </ligand>
</feature>
<evidence type="ECO:0000256" key="2">
    <source>
        <dbReference type="ARBA" id="ARBA00022723"/>
    </source>
</evidence>
<keyword evidence="5" id="KW-0414">Isoprene biosynthesis</keyword>
<dbReference type="Proteomes" id="UP000264062">
    <property type="component" value="Unassembled WGS sequence"/>
</dbReference>
<evidence type="ECO:0000256" key="1">
    <source>
        <dbReference type="ARBA" id="ARBA00022485"/>
    </source>
</evidence>
<feature type="binding site" evidence="5">
    <location>
        <position position="125"/>
    </location>
    <ligand>
        <name>isopentenyl diphosphate</name>
        <dbReference type="ChEBI" id="CHEBI:128769"/>
    </ligand>
</feature>
<feature type="binding site" evidence="5">
    <location>
        <position position="97"/>
    </location>
    <ligand>
        <name>[4Fe-4S] cluster</name>
        <dbReference type="ChEBI" id="CHEBI:49883"/>
    </ligand>
</feature>
<comment type="catalytic activity">
    <reaction evidence="5">
        <text>isopentenyl diphosphate + 2 oxidized [2Fe-2S]-[ferredoxin] + H2O = (2E)-4-hydroxy-3-methylbut-2-enyl diphosphate + 2 reduced [2Fe-2S]-[ferredoxin] + 2 H(+)</text>
        <dbReference type="Rhea" id="RHEA:24488"/>
        <dbReference type="Rhea" id="RHEA-COMP:10000"/>
        <dbReference type="Rhea" id="RHEA-COMP:10001"/>
        <dbReference type="ChEBI" id="CHEBI:15377"/>
        <dbReference type="ChEBI" id="CHEBI:15378"/>
        <dbReference type="ChEBI" id="CHEBI:33737"/>
        <dbReference type="ChEBI" id="CHEBI:33738"/>
        <dbReference type="ChEBI" id="CHEBI:128753"/>
        <dbReference type="ChEBI" id="CHEBI:128769"/>
        <dbReference type="EC" id="1.17.7.4"/>
    </reaction>
</comment>
<keyword evidence="4 5" id="KW-0411">Iron-sulfur</keyword>
<keyword evidence="3 5" id="KW-0408">Iron</keyword>
<dbReference type="GO" id="GO:0051539">
    <property type="term" value="F:4 iron, 4 sulfur cluster binding"/>
    <property type="evidence" value="ECO:0007669"/>
    <property type="project" value="UniProtKB-UniRule"/>
</dbReference>
<dbReference type="UniPathway" id="UPA00056">
    <property type="reaction ID" value="UER00097"/>
</dbReference>
<comment type="function">
    <text evidence="5">Catalyzes the conversion of 1-hydroxy-2-methyl-2-(E)-butenyl 4-diphosphate (HMBPP) into a mixture of isopentenyl diphosphate (IPP) and dimethylallyl diphosphate (DMAPP). Acts in the terminal step of the DOXP/MEP pathway for isoprenoid precursor biosynthesis.</text>
</comment>
<feature type="binding site" evidence="5">
    <location>
        <position position="264"/>
    </location>
    <ligand>
        <name>isopentenyl diphosphate</name>
        <dbReference type="ChEBI" id="CHEBI:128769"/>
    </ligand>
</feature>